<dbReference type="PANTHER" id="PTHR15454">
    <property type="entry name" value="NISCHARIN RELATED"/>
    <property type="match status" value="1"/>
</dbReference>
<evidence type="ECO:0000256" key="4">
    <source>
        <dbReference type="ARBA" id="ARBA00022701"/>
    </source>
</evidence>
<dbReference type="Proteomes" id="UP000435112">
    <property type="component" value="Unassembled WGS sequence"/>
</dbReference>
<comment type="subcellular location">
    <subcellularLocation>
        <location evidence="1">Cytoplasm</location>
        <location evidence="1">Cytoskeleton</location>
        <location evidence="1">Cilium axoneme</location>
    </subcellularLocation>
</comment>
<dbReference type="EMBL" id="QXFT01000330">
    <property type="protein sequence ID" value="KAE9347025.1"/>
    <property type="molecule type" value="Genomic_DNA"/>
</dbReference>
<evidence type="ECO:0000313" key="17">
    <source>
        <dbReference type="Proteomes" id="UP000434957"/>
    </source>
</evidence>
<organism evidence="14 16">
    <name type="scientific">Phytophthora rubi</name>
    <dbReference type="NCBI Taxonomy" id="129364"/>
    <lineage>
        <taxon>Eukaryota</taxon>
        <taxon>Sar</taxon>
        <taxon>Stramenopiles</taxon>
        <taxon>Oomycota</taxon>
        <taxon>Peronosporomycetes</taxon>
        <taxon>Peronosporales</taxon>
        <taxon>Peronosporaceae</taxon>
        <taxon>Phytophthora</taxon>
    </lineage>
</organism>
<evidence type="ECO:0000256" key="9">
    <source>
        <dbReference type="ARBA" id="ARBA00023273"/>
    </source>
</evidence>
<dbReference type="Proteomes" id="UP000429607">
    <property type="component" value="Unassembled WGS sequence"/>
</dbReference>
<evidence type="ECO:0000256" key="10">
    <source>
        <dbReference type="ARBA" id="ARBA00049659"/>
    </source>
</evidence>
<keyword evidence="3" id="KW-0433">Leucine-rich repeat</keyword>
<sequence>MNRLEVRALVGSSASAERAAAPPVERGICVDDSLDEEAFLKALEEALQQQAAALPRQFLELSAAQVERLAFRLHDALAPKRDADTRVVQAWTIQPQLQLKVKASAHLQVLKLSTILREVQRLRLHQSQAAEQSQLPIEVEIFSSLRVIEALNTEVRSLRNVHFFAGQLRELHIEHTHVPTLRQLLAPSEDRQKPWRKLVKLQMNCCVLEEVDASVNLLRAVRTLHLGWNQIERFDASVTTTSLEVLNLCHNQLKVVPPIQALRALRELDLAVNRITSLKGLEKLTALERLDVSHNLIDDFTEVELLMRLPRLTYVKMEFNPIARRPDYRREVLFYLGEPVDLDGRRWSDSEVSSMKKRRMLLMLEGEKERGVVESSIWGQAAETPAYPKVRVQSGVVVKNPKLVLGYPPLPRSHNAPAHYVEIQNPPSTLPTRNKHSSSALEITENGDEAIRNSESSQSIRPPARSVGEYFRTKRDVIVTKEKRERKESEDQVITSEEDDSDDSTPGKRRTRSRKYTASDFMRDFEEEELLVREGNDNGTVGVLVARSTSQSQLSSPQKPGRSISVRVLLSAKEAAELDLHFGIDGVPANVEIKPRELIERFTVSDDKDPIIITRWLPDVVAVGTSIHSSRAKIITIKLRPRGVSSVVDAAYQFDVVASMETLLSSLVARLYQQFKGRVVICNCANCGALSLLTPKYPERAETDEALMVYSCLLCSSYNVRETSFKKLVTICANEGIAIPSSIPLAPPPWETITEGFYIEEPAATDVSSGSGMHECIMISCNGIREVAAPSLEHLSAGDTREVHSDEWNDAIVHAMTAAMR</sequence>
<keyword evidence="5" id="KW-0677">Repeat</keyword>
<evidence type="ECO:0000313" key="14">
    <source>
        <dbReference type="EMBL" id="KAE9041015.1"/>
    </source>
</evidence>
<keyword evidence="2" id="KW-0963">Cytoplasm</keyword>
<evidence type="ECO:0000256" key="1">
    <source>
        <dbReference type="ARBA" id="ARBA00004430"/>
    </source>
</evidence>
<evidence type="ECO:0000256" key="11">
    <source>
        <dbReference type="ARBA" id="ARBA00049760"/>
    </source>
</evidence>
<feature type="region of interest" description="Disordered" evidence="12">
    <location>
        <begin position="422"/>
        <end position="468"/>
    </location>
</feature>
<dbReference type="Pfam" id="PF12799">
    <property type="entry name" value="LRR_4"/>
    <property type="match status" value="1"/>
</dbReference>
<dbReference type="GO" id="GO:0030286">
    <property type="term" value="C:dynein complex"/>
    <property type="evidence" value="ECO:0007669"/>
    <property type="project" value="UniProtKB-KW"/>
</dbReference>
<name>A0A6A3N6K7_9STRA</name>
<dbReference type="PANTHER" id="PTHR15454:SF73">
    <property type="entry name" value="DYNEIN AXONEMAL LIGHT CHAIN 1"/>
    <property type="match status" value="1"/>
</dbReference>
<comment type="caution">
    <text evidence="14">The sequence shown here is derived from an EMBL/GenBank/DDBJ whole genome shotgun (WGS) entry which is preliminary data.</text>
</comment>
<evidence type="ECO:0000256" key="5">
    <source>
        <dbReference type="ARBA" id="ARBA00022737"/>
    </source>
</evidence>
<evidence type="ECO:0000256" key="8">
    <source>
        <dbReference type="ARBA" id="ARBA00023212"/>
    </source>
</evidence>
<accession>A0A6A3N6K7</accession>
<dbReference type="InterPro" id="IPR001611">
    <property type="entry name" value="Leu-rich_rpt"/>
</dbReference>
<keyword evidence="17" id="KW-1185">Reference proteome</keyword>
<dbReference type="Proteomes" id="UP000434957">
    <property type="component" value="Unassembled WGS sequence"/>
</dbReference>
<evidence type="ECO:0000256" key="12">
    <source>
        <dbReference type="SAM" id="MobiDB-lite"/>
    </source>
</evidence>
<dbReference type="InterPro" id="IPR025875">
    <property type="entry name" value="Leu-rich_rpt_4"/>
</dbReference>
<evidence type="ECO:0000313" key="18">
    <source>
        <dbReference type="Proteomes" id="UP000435112"/>
    </source>
</evidence>
<evidence type="ECO:0000313" key="15">
    <source>
        <dbReference type="EMBL" id="KAE9347025.1"/>
    </source>
</evidence>
<evidence type="ECO:0000256" key="3">
    <source>
        <dbReference type="ARBA" id="ARBA00022614"/>
    </source>
</evidence>
<dbReference type="InterPro" id="IPR032675">
    <property type="entry name" value="LRR_dom_sf"/>
</dbReference>
<dbReference type="Gene3D" id="3.80.10.10">
    <property type="entry name" value="Ribonuclease Inhibitor"/>
    <property type="match status" value="1"/>
</dbReference>
<comment type="similarity">
    <text evidence="10">Belongs to the dynein light chain LC1-type family.</text>
</comment>
<keyword evidence="4" id="KW-0493">Microtubule</keyword>
<evidence type="ECO:0000256" key="2">
    <source>
        <dbReference type="ARBA" id="ARBA00022490"/>
    </source>
</evidence>
<dbReference type="GO" id="GO:0005874">
    <property type="term" value="C:microtubule"/>
    <property type="evidence" value="ECO:0007669"/>
    <property type="project" value="UniProtKB-KW"/>
</dbReference>
<keyword evidence="6" id="KW-0243">Dynein</keyword>
<evidence type="ECO:0000313" key="13">
    <source>
        <dbReference type="EMBL" id="KAE9038666.1"/>
    </source>
</evidence>
<dbReference type="GO" id="GO:0005930">
    <property type="term" value="C:axoneme"/>
    <property type="evidence" value="ECO:0007669"/>
    <property type="project" value="UniProtKB-SubCell"/>
</dbReference>
<keyword evidence="7" id="KW-0505">Motor protein</keyword>
<dbReference type="AlphaFoldDB" id="A0A6A3N6K7"/>
<protein>
    <recommendedName>
        <fullName evidence="11">Dynein axonemal light chain 1</fullName>
    </recommendedName>
</protein>
<dbReference type="SMART" id="SM00365">
    <property type="entry name" value="LRR_SD22"/>
    <property type="match status" value="2"/>
</dbReference>
<gene>
    <name evidence="14" type="ORF">PR001_g6811</name>
    <name evidence="13" type="ORF">PR002_g5899</name>
    <name evidence="15" type="ORF">PR003_g7134</name>
</gene>
<proteinExistence type="inferred from homology"/>
<dbReference type="EMBL" id="QXFV01000327">
    <property type="protein sequence ID" value="KAE9041015.1"/>
    <property type="molecule type" value="Genomic_DNA"/>
</dbReference>
<dbReference type="PROSITE" id="PS51450">
    <property type="entry name" value="LRR"/>
    <property type="match status" value="3"/>
</dbReference>
<dbReference type="OrthoDB" id="676979at2759"/>
<feature type="region of interest" description="Disordered" evidence="12">
    <location>
        <begin position="482"/>
        <end position="515"/>
    </location>
</feature>
<reference evidence="16 18" key="1">
    <citation type="submission" date="2018-09" db="EMBL/GenBank/DDBJ databases">
        <title>Genomic investigation of the strawberry pathogen Phytophthora fragariae indicates pathogenicity is determined by transcriptional variation in three key races.</title>
        <authorList>
            <person name="Adams T.M."/>
            <person name="Armitage A.D."/>
            <person name="Sobczyk M.K."/>
            <person name="Bates H.J."/>
            <person name="Dunwell J.M."/>
            <person name="Nellist C.F."/>
            <person name="Harrison R.J."/>
        </authorList>
    </citation>
    <scope>NUCLEOTIDE SEQUENCE [LARGE SCALE GENOMIC DNA]</scope>
    <source>
        <strain evidence="14 16">SCRP249</strain>
        <strain evidence="13 18">SCRP324</strain>
        <strain evidence="15 17">SCRP333</strain>
    </source>
</reference>
<keyword evidence="9" id="KW-0966">Cell projection</keyword>
<dbReference type="EMBL" id="QXFU01000258">
    <property type="protein sequence ID" value="KAE9038666.1"/>
    <property type="molecule type" value="Genomic_DNA"/>
</dbReference>
<keyword evidence="8" id="KW-0206">Cytoskeleton</keyword>
<feature type="compositionally biased region" description="Polar residues" evidence="12">
    <location>
        <begin position="425"/>
        <end position="441"/>
    </location>
</feature>
<evidence type="ECO:0000256" key="7">
    <source>
        <dbReference type="ARBA" id="ARBA00023175"/>
    </source>
</evidence>
<dbReference type="SUPFAM" id="SSF52075">
    <property type="entry name" value="Outer arm dynein light chain 1"/>
    <property type="match status" value="1"/>
</dbReference>
<evidence type="ECO:0000313" key="16">
    <source>
        <dbReference type="Proteomes" id="UP000429607"/>
    </source>
</evidence>
<evidence type="ECO:0000256" key="6">
    <source>
        <dbReference type="ARBA" id="ARBA00023017"/>
    </source>
</evidence>